<accession>A0AAD2CJ12</accession>
<dbReference type="EMBL" id="CAKOGP040000335">
    <property type="protein sequence ID" value="CAJ1934537.1"/>
    <property type="molecule type" value="Genomic_DNA"/>
</dbReference>
<dbReference type="PANTHER" id="PTHR43827">
    <property type="entry name" value="2,5-DIKETO-D-GLUCONIC ACID REDUCTASE"/>
    <property type="match status" value="1"/>
</dbReference>
<feature type="domain" description="NADP-dependent oxidoreductase" evidence="2">
    <location>
        <begin position="68"/>
        <end position="340"/>
    </location>
</feature>
<keyword evidence="1" id="KW-0732">Signal</keyword>
<dbReference type="Gene3D" id="2.60.40.780">
    <property type="entry name" value="von Hippel-Lindau disease tumour suppressor, beta domain"/>
    <property type="match status" value="1"/>
</dbReference>
<dbReference type="InterPro" id="IPR037140">
    <property type="entry name" value="VHL_beta_dom_sf"/>
</dbReference>
<evidence type="ECO:0000259" key="2">
    <source>
        <dbReference type="Pfam" id="PF00248"/>
    </source>
</evidence>
<keyword evidence="4" id="KW-1185">Reference proteome</keyword>
<comment type="caution">
    <text evidence="3">The sequence shown here is derived from an EMBL/GenBank/DDBJ whole genome shotgun (WGS) entry which is preliminary data.</text>
</comment>
<feature type="signal peptide" evidence="1">
    <location>
        <begin position="1"/>
        <end position="29"/>
    </location>
</feature>
<dbReference type="GO" id="GO:0016491">
    <property type="term" value="F:oxidoreductase activity"/>
    <property type="evidence" value="ECO:0007669"/>
    <property type="project" value="InterPro"/>
</dbReference>
<dbReference type="PANTHER" id="PTHR43827:SF8">
    <property type="entry name" value="ALDO_KETO REDUCTASE FAMILY PROTEIN"/>
    <property type="match status" value="1"/>
</dbReference>
<dbReference type="SUPFAM" id="SSF51430">
    <property type="entry name" value="NAD(P)-linked oxidoreductase"/>
    <property type="match status" value="1"/>
</dbReference>
<name>A0AAD2CJ12_9STRA</name>
<gene>
    <name evidence="3" type="ORF">CYCCA115_LOCUS3877</name>
</gene>
<protein>
    <recommendedName>
        <fullName evidence="2">NADP-dependent oxidoreductase domain-containing protein</fullName>
    </recommendedName>
</protein>
<organism evidence="3 4">
    <name type="scientific">Cylindrotheca closterium</name>
    <dbReference type="NCBI Taxonomy" id="2856"/>
    <lineage>
        <taxon>Eukaryota</taxon>
        <taxon>Sar</taxon>
        <taxon>Stramenopiles</taxon>
        <taxon>Ochrophyta</taxon>
        <taxon>Bacillariophyta</taxon>
        <taxon>Bacillariophyceae</taxon>
        <taxon>Bacillariophycidae</taxon>
        <taxon>Bacillariales</taxon>
        <taxon>Bacillariaceae</taxon>
        <taxon>Cylindrotheca</taxon>
    </lineage>
</organism>
<reference evidence="3" key="1">
    <citation type="submission" date="2023-08" db="EMBL/GenBank/DDBJ databases">
        <authorList>
            <person name="Audoor S."/>
            <person name="Bilcke G."/>
        </authorList>
    </citation>
    <scope>NUCLEOTIDE SEQUENCE</scope>
</reference>
<sequence>MNRKPSFLGRSVFTILSTWSLFHNAIVSADLPTTKLSNGIDFPLVGLGVGNLQHELIESQISHGLSTKMNYRMLDTAHASHNENIIHTGIEQGLSSYAASLQDSTDGANSTVHVITKVWYTHLGYERTKISVKESLEQLNSPNISVHLLIHWPRCRDDVPWMDCEAEENLLPQYVKDAGPPPHLDKDHAYLESWRALEDIYMGKVKLGTDLPLITSIGISNFDLPEIKELIVHSRIVPHMMQGNSWSYVFDPDLIYFLYRRKIHFQVYNVMNGIYERSGETPLAFRALGDIARALSAFAKTEHGRDIRYTEAQILLKWFTQNKVSVIPRTRSLDHLEENSPEAVGSMPHLTPEEEEQVSAIVRSMFEGHDFDQPQASFINAASEKVHLFWKDLDGMEHPVRTDLEDGDVFDTATHTGHVFVAYDDSQLKRKEFQVTATYNQVEEIHIGELLEEL</sequence>
<dbReference type="InterPro" id="IPR023210">
    <property type="entry name" value="NADP_OxRdtase_dom"/>
</dbReference>
<dbReference type="InterPro" id="IPR036812">
    <property type="entry name" value="NAD(P)_OxRdtase_dom_sf"/>
</dbReference>
<dbReference type="InterPro" id="IPR020471">
    <property type="entry name" value="AKR"/>
</dbReference>
<feature type="chain" id="PRO_5042171497" description="NADP-dependent oxidoreductase domain-containing protein" evidence="1">
    <location>
        <begin position="30"/>
        <end position="454"/>
    </location>
</feature>
<evidence type="ECO:0000313" key="4">
    <source>
        <dbReference type="Proteomes" id="UP001295423"/>
    </source>
</evidence>
<evidence type="ECO:0000256" key="1">
    <source>
        <dbReference type="SAM" id="SignalP"/>
    </source>
</evidence>
<dbReference type="Gene3D" id="3.20.20.100">
    <property type="entry name" value="NADP-dependent oxidoreductase domain"/>
    <property type="match status" value="1"/>
</dbReference>
<proteinExistence type="predicted"/>
<dbReference type="Proteomes" id="UP001295423">
    <property type="component" value="Unassembled WGS sequence"/>
</dbReference>
<dbReference type="Pfam" id="PF00248">
    <property type="entry name" value="Aldo_ket_red"/>
    <property type="match status" value="1"/>
</dbReference>
<dbReference type="AlphaFoldDB" id="A0AAD2CJ12"/>
<evidence type="ECO:0000313" key="3">
    <source>
        <dbReference type="EMBL" id="CAJ1934537.1"/>
    </source>
</evidence>